<evidence type="ECO:0000313" key="8">
    <source>
        <dbReference type="EMBL" id="HIX61409.1"/>
    </source>
</evidence>
<dbReference type="Gene3D" id="1.10.3330.10">
    <property type="entry name" value="Oxo-4-hydroxy-4-carboxy-5-ureidoimidazoline decarboxylase"/>
    <property type="match status" value="1"/>
</dbReference>
<keyword evidence="4" id="KW-0659">Purine metabolism</keyword>
<dbReference type="EC" id="4.1.1.97" evidence="3"/>
<dbReference type="NCBIfam" id="TIGR03164">
    <property type="entry name" value="UHCUDC"/>
    <property type="match status" value="1"/>
</dbReference>
<comment type="catalytic activity">
    <reaction evidence="1">
        <text>5-hydroxy-2-oxo-4-ureido-2,5-dihydro-1H-imidazole-5-carboxylate + H(+) = (S)-allantoin + CO2</text>
        <dbReference type="Rhea" id="RHEA:26301"/>
        <dbReference type="ChEBI" id="CHEBI:15378"/>
        <dbReference type="ChEBI" id="CHEBI:15678"/>
        <dbReference type="ChEBI" id="CHEBI:16526"/>
        <dbReference type="ChEBI" id="CHEBI:58639"/>
        <dbReference type="EC" id="4.1.1.97"/>
    </reaction>
</comment>
<organism evidence="8 9">
    <name type="scientific">Candidatus Halomonas stercoripullorum</name>
    <dbReference type="NCBI Taxonomy" id="2838617"/>
    <lineage>
        <taxon>Bacteria</taxon>
        <taxon>Pseudomonadati</taxon>
        <taxon>Pseudomonadota</taxon>
        <taxon>Gammaproteobacteria</taxon>
        <taxon>Oceanospirillales</taxon>
        <taxon>Halomonadaceae</taxon>
        <taxon>Halomonas</taxon>
    </lineage>
</organism>
<comment type="caution">
    <text evidence="8">The sequence shown here is derived from an EMBL/GenBank/DDBJ whole genome shotgun (WGS) entry which is preliminary data.</text>
</comment>
<evidence type="ECO:0000259" key="7">
    <source>
        <dbReference type="Pfam" id="PF09349"/>
    </source>
</evidence>
<dbReference type="EMBL" id="DXFC01000120">
    <property type="protein sequence ID" value="HIX61409.1"/>
    <property type="molecule type" value="Genomic_DNA"/>
</dbReference>
<dbReference type="SUPFAM" id="SSF158694">
    <property type="entry name" value="UraD-Like"/>
    <property type="match status" value="1"/>
</dbReference>
<dbReference type="AlphaFoldDB" id="A0A9D1WLH4"/>
<feature type="domain" description="Oxo-4-hydroxy-4-carboxy-5-ureidoimidazoline decarboxylase" evidence="7">
    <location>
        <begin position="12"/>
        <end position="170"/>
    </location>
</feature>
<dbReference type="PANTHER" id="PTHR43466">
    <property type="entry name" value="2-OXO-4-HYDROXY-4-CARBOXY-5-UREIDOIMIDAZOLINE DECARBOXYLASE-RELATED"/>
    <property type="match status" value="1"/>
</dbReference>
<proteinExistence type="predicted"/>
<dbReference type="GO" id="GO:0000255">
    <property type="term" value="P:allantoin metabolic process"/>
    <property type="evidence" value="ECO:0007669"/>
    <property type="project" value="InterPro"/>
</dbReference>
<comment type="pathway">
    <text evidence="2">Purine metabolism; urate degradation; (S)-allantoin from urate: step 3/3.</text>
</comment>
<dbReference type="InterPro" id="IPR018020">
    <property type="entry name" value="OHCU_decarboxylase"/>
</dbReference>
<keyword evidence="5" id="KW-0210">Decarboxylase</keyword>
<dbReference type="InterPro" id="IPR036778">
    <property type="entry name" value="OHCU_decarboxylase_sf"/>
</dbReference>
<protein>
    <recommendedName>
        <fullName evidence="3">2-oxo-4-hydroxy-4-carboxy-5-ureidoimidazoline decarboxylase</fullName>
        <ecNumber evidence="3">4.1.1.97</ecNumber>
    </recommendedName>
</protein>
<dbReference type="GO" id="GO:0019628">
    <property type="term" value="P:urate catabolic process"/>
    <property type="evidence" value="ECO:0007669"/>
    <property type="project" value="TreeGrafter"/>
</dbReference>
<accession>A0A9D1WLH4</accession>
<evidence type="ECO:0000256" key="2">
    <source>
        <dbReference type="ARBA" id="ARBA00004754"/>
    </source>
</evidence>
<reference evidence="8" key="2">
    <citation type="submission" date="2021-04" db="EMBL/GenBank/DDBJ databases">
        <authorList>
            <person name="Gilroy R."/>
        </authorList>
    </citation>
    <scope>NUCLEOTIDE SEQUENCE</scope>
    <source>
        <strain evidence="8">1193</strain>
    </source>
</reference>
<evidence type="ECO:0000256" key="4">
    <source>
        <dbReference type="ARBA" id="ARBA00022631"/>
    </source>
</evidence>
<evidence type="ECO:0000256" key="5">
    <source>
        <dbReference type="ARBA" id="ARBA00022793"/>
    </source>
</evidence>
<evidence type="ECO:0000313" key="9">
    <source>
        <dbReference type="Proteomes" id="UP000824248"/>
    </source>
</evidence>
<gene>
    <name evidence="8" type="primary">uraD</name>
    <name evidence="8" type="ORF">H9854_04140</name>
</gene>
<dbReference type="GO" id="GO:0051997">
    <property type="term" value="F:2-oxo-4-hydroxy-4-carboxy-5-ureidoimidazoline decarboxylase activity"/>
    <property type="evidence" value="ECO:0007669"/>
    <property type="project" value="UniProtKB-EC"/>
</dbReference>
<evidence type="ECO:0000256" key="6">
    <source>
        <dbReference type="ARBA" id="ARBA00023239"/>
    </source>
</evidence>
<evidence type="ECO:0000256" key="3">
    <source>
        <dbReference type="ARBA" id="ARBA00012257"/>
    </source>
</evidence>
<sequence>MSSPLLSPRPSTLDRSAFVERFGDIYEHSPWVAELAWDNGLGPEHDTPAALAEAMGEVLRSAPAQRQLEVIRAHPDLAGKAAIAGELTDDSTREQAGAGLDQCTPEELARFERLNAAYKEKFGFPFIMAVKGSDRHIILAAFETRLENSPEQERQAAIEQVNRIALFRLEARAAE</sequence>
<name>A0A9D1WLH4_9GAMM</name>
<dbReference type="Proteomes" id="UP000824248">
    <property type="component" value="Unassembled WGS sequence"/>
</dbReference>
<dbReference type="PANTHER" id="PTHR43466:SF1">
    <property type="entry name" value="2-OXO-4-HYDROXY-4-CARBOXY-5-UREIDOIMIDAZOLINE DECARBOXYLASE-RELATED"/>
    <property type="match status" value="1"/>
</dbReference>
<dbReference type="GO" id="GO:0006144">
    <property type="term" value="P:purine nucleobase metabolic process"/>
    <property type="evidence" value="ECO:0007669"/>
    <property type="project" value="UniProtKB-KW"/>
</dbReference>
<dbReference type="InterPro" id="IPR017580">
    <property type="entry name" value="OHCU_decarboxylase-1"/>
</dbReference>
<keyword evidence="6 8" id="KW-0456">Lyase</keyword>
<reference evidence="8" key="1">
    <citation type="journal article" date="2021" name="PeerJ">
        <title>Extensive microbial diversity within the chicken gut microbiome revealed by metagenomics and culture.</title>
        <authorList>
            <person name="Gilroy R."/>
            <person name="Ravi A."/>
            <person name="Getino M."/>
            <person name="Pursley I."/>
            <person name="Horton D.L."/>
            <person name="Alikhan N.F."/>
            <person name="Baker D."/>
            <person name="Gharbi K."/>
            <person name="Hall N."/>
            <person name="Watson M."/>
            <person name="Adriaenssens E.M."/>
            <person name="Foster-Nyarko E."/>
            <person name="Jarju S."/>
            <person name="Secka A."/>
            <person name="Antonio M."/>
            <person name="Oren A."/>
            <person name="Chaudhuri R.R."/>
            <person name="La Ragione R."/>
            <person name="Hildebrand F."/>
            <person name="Pallen M.J."/>
        </authorList>
    </citation>
    <scope>NUCLEOTIDE SEQUENCE</scope>
    <source>
        <strain evidence="8">1193</strain>
    </source>
</reference>
<evidence type="ECO:0000256" key="1">
    <source>
        <dbReference type="ARBA" id="ARBA00001163"/>
    </source>
</evidence>
<dbReference type="Pfam" id="PF09349">
    <property type="entry name" value="OHCU_decarbox"/>
    <property type="match status" value="1"/>
</dbReference>